<dbReference type="GO" id="GO:0070481">
    <property type="term" value="P:nuclear-transcribed mRNA catabolic process, non-stop decay"/>
    <property type="evidence" value="ECO:0007669"/>
    <property type="project" value="InterPro"/>
</dbReference>
<dbReference type="InterPro" id="IPR029064">
    <property type="entry name" value="Ribosomal_eL30-like_sf"/>
</dbReference>
<name>A0A7C0Y945_DESA2</name>
<dbReference type="InterPro" id="IPR038069">
    <property type="entry name" value="Pelota/DOM34_N"/>
</dbReference>
<dbReference type="FunFam" id="2.30.30.870:FF:000002">
    <property type="entry name" value="Protein pelota homolog"/>
    <property type="match status" value="1"/>
</dbReference>
<dbReference type="PANTHER" id="PTHR10853:SF0">
    <property type="entry name" value="PROTEIN PELOTA HOMOLOG"/>
    <property type="match status" value="1"/>
</dbReference>
<evidence type="ECO:0000256" key="1">
    <source>
        <dbReference type="ARBA" id="ARBA00001968"/>
    </source>
</evidence>
<comment type="cofactor">
    <cofactor evidence="1">
        <name>a divalent metal cation</name>
        <dbReference type="ChEBI" id="CHEBI:60240"/>
    </cofactor>
</comment>
<sequence>MKIVHENLKRGEITLIPENLDDLWHLYNVITPGDIVYAKTLRKIERGEEVKRRKKVEKKPVYLGLKVENVDFHEFTNRLRIKGIIIEAPDNIGALGSYHTINVNIGTQIKIIKEEWPTFILNRIKEAVESARRPKALIVAIEEGEATIAVVGDYDITIVAQIIQSIPGKRLNSKYHDEAIKKFFSDVFKVVEENIRKANNFSVIVVAGPGFVKDHFSEYLVSKMSELSGKVVVDSASSGGENAVYEVLRRGVISKAAEKMRVEEELELIEEFLKRLGQERGTVSYGMENVEKAVILGAVDTILITDRKLRESSKEERKKLDEILRETEKKRGKVMIFAANTPAGKQLENFGGIAALLRYRLPDN</sequence>
<dbReference type="InterPro" id="IPR023521">
    <property type="entry name" value="Pelota_arc"/>
</dbReference>
<keyword evidence="6" id="KW-0479">Metal-binding</keyword>
<organism evidence="10">
    <name type="scientific">Desulfofervidus auxilii</name>
    <dbReference type="NCBI Taxonomy" id="1621989"/>
    <lineage>
        <taxon>Bacteria</taxon>
        <taxon>Pseudomonadati</taxon>
        <taxon>Thermodesulfobacteriota</taxon>
        <taxon>Candidatus Desulfofervidia</taxon>
        <taxon>Candidatus Desulfofervidales</taxon>
        <taxon>Candidatus Desulfofervidaceae</taxon>
        <taxon>Candidatus Desulfofervidus</taxon>
    </lineage>
</organism>
<dbReference type="GO" id="GO:0032790">
    <property type="term" value="P:ribosome disassembly"/>
    <property type="evidence" value="ECO:0007669"/>
    <property type="project" value="TreeGrafter"/>
</dbReference>
<evidence type="ECO:0000313" key="10">
    <source>
        <dbReference type="EMBL" id="HDD44071.1"/>
    </source>
</evidence>
<dbReference type="GO" id="GO:0071025">
    <property type="term" value="P:RNA surveillance"/>
    <property type="evidence" value="ECO:0007669"/>
    <property type="project" value="InterPro"/>
</dbReference>
<dbReference type="GO" id="GO:0005737">
    <property type="term" value="C:cytoplasm"/>
    <property type="evidence" value="ECO:0007669"/>
    <property type="project" value="UniProtKB-SubCell"/>
</dbReference>
<gene>
    <name evidence="10" type="ORF">ENG63_04320</name>
</gene>
<reference evidence="10" key="1">
    <citation type="journal article" date="2020" name="mSystems">
        <title>Genome- and Community-Level Interaction Insights into Carbon Utilization and Element Cycling Functions of Hydrothermarchaeota in Hydrothermal Sediment.</title>
        <authorList>
            <person name="Zhou Z."/>
            <person name="Liu Y."/>
            <person name="Xu W."/>
            <person name="Pan J."/>
            <person name="Luo Z.H."/>
            <person name="Li M."/>
        </authorList>
    </citation>
    <scope>NUCLEOTIDE SEQUENCE [LARGE SCALE GENOMIC DNA]</scope>
    <source>
        <strain evidence="10">HyVt-233</strain>
    </source>
</reference>
<dbReference type="GO" id="GO:0070651">
    <property type="term" value="P:nonfunctional rRNA decay"/>
    <property type="evidence" value="ECO:0007669"/>
    <property type="project" value="TreeGrafter"/>
</dbReference>
<dbReference type="NCBIfam" id="TIGR00111">
    <property type="entry name" value="pelota"/>
    <property type="match status" value="1"/>
</dbReference>
<dbReference type="InterPro" id="IPR005140">
    <property type="entry name" value="eRF1_Pelota-like_N"/>
</dbReference>
<dbReference type="SMART" id="SM01194">
    <property type="entry name" value="eRF1_1"/>
    <property type="match status" value="1"/>
</dbReference>
<dbReference type="Gene3D" id="3.30.420.60">
    <property type="entry name" value="eRF1 domain 2"/>
    <property type="match status" value="1"/>
</dbReference>
<dbReference type="InterPro" id="IPR042226">
    <property type="entry name" value="eFR1_2_sf"/>
</dbReference>
<keyword evidence="5" id="KW-0540">Nuclease</keyword>
<evidence type="ECO:0000256" key="3">
    <source>
        <dbReference type="ARBA" id="ARBA00009504"/>
    </source>
</evidence>
<comment type="caution">
    <text evidence="10">The sequence shown here is derived from an EMBL/GenBank/DDBJ whole genome shotgun (WGS) entry which is preliminary data.</text>
</comment>
<dbReference type="EMBL" id="DRBS01000167">
    <property type="protein sequence ID" value="HDD44071.1"/>
    <property type="molecule type" value="Genomic_DNA"/>
</dbReference>
<dbReference type="Gene3D" id="3.30.1330.30">
    <property type="match status" value="1"/>
</dbReference>
<dbReference type="SUPFAM" id="SSF53137">
    <property type="entry name" value="Translational machinery components"/>
    <property type="match status" value="1"/>
</dbReference>
<dbReference type="SUPFAM" id="SSF55315">
    <property type="entry name" value="L30e-like"/>
    <property type="match status" value="1"/>
</dbReference>
<keyword evidence="7" id="KW-0255">Endonuclease</keyword>
<dbReference type="GO" id="GO:0046872">
    <property type="term" value="F:metal ion binding"/>
    <property type="evidence" value="ECO:0007669"/>
    <property type="project" value="UniProtKB-KW"/>
</dbReference>
<evidence type="ECO:0000256" key="6">
    <source>
        <dbReference type="ARBA" id="ARBA00022723"/>
    </source>
</evidence>
<dbReference type="GO" id="GO:0016787">
    <property type="term" value="F:hydrolase activity"/>
    <property type="evidence" value="ECO:0007669"/>
    <property type="project" value="UniProtKB-KW"/>
</dbReference>
<dbReference type="Proteomes" id="UP000886289">
    <property type="component" value="Unassembled WGS sequence"/>
</dbReference>
<dbReference type="InterPro" id="IPR058547">
    <property type="entry name" value="Pelota_N"/>
</dbReference>
<dbReference type="InterPro" id="IPR005141">
    <property type="entry name" value="eRF1_2"/>
</dbReference>
<dbReference type="AlphaFoldDB" id="A0A7C0Y945"/>
<evidence type="ECO:0000256" key="4">
    <source>
        <dbReference type="ARBA" id="ARBA00022490"/>
    </source>
</evidence>
<feature type="domain" description="eRF1/Pelota-like N-terminal" evidence="9">
    <location>
        <begin position="1"/>
        <end position="129"/>
    </location>
</feature>
<dbReference type="InterPro" id="IPR004405">
    <property type="entry name" value="TF_pelota"/>
</dbReference>
<accession>A0A7C0Y945</accession>
<dbReference type="SUPFAM" id="SSF159065">
    <property type="entry name" value="Dom34/Pelota N-terminal domain-like"/>
    <property type="match status" value="1"/>
</dbReference>
<evidence type="ECO:0000259" key="9">
    <source>
        <dbReference type="SMART" id="SM01194"/>
    </source>
</evidence>
<evidence type="ECO:0000256" key="7">
    <source>
        <dbReference type="ARBA" id="ARBA00022759"/>
    </source>
</evidence>
<keyword evidence="8" id="KW-0378">Hydrolase</keyword>
<dbReference type="HAMAP" id="MF_01853">
    <property type="entry name" value="PelO"/>
    <property type="match status" value="1"/>
</dbReference>
<dbReference type="Gene3D" id="2.30.30.870">
    <property type="entry name" value="Pelota, domain A"/>
    <property type="match status" value="1"/>
</dbReference>
<keyword evidence="4" id="KW-0963">Cytoplasm</keyword>
<dbReference type="PANTHER" id="PTHR10853">
    <property type="entry name" value="PELOTA"/>
    <property type="match status" value="1"/>
</dbReference>
<proteinExistence type="inferred from homology"/>
<dbReference type="Pfam" id="PF26356">
    <property type="entry name" value="Pelota_N"/>
    <property type="match status" value="1"/>
</dbReference>
<evidence type="ECO:0000256" key="2">
    <source>
        <dbReference type="ARBA" id="ARBA00004496"/>
    </source>
</evidence>
<comment type="subcellular location">
    <subcellularLocation>
        <location evidence="2">Cytoplasm</location>
    </subcellularLocation>
</comment>
<protein>
    <submittedName>
        <fullName evidence="10">mRNA surveillance protein pelota</fullName>
    </submittedName>
</protein>
<evidence type="ECO:0000256" key="5">
    <source>
        <dbReference type="ARBA" id="ARBA00022722"/>
    </source>
</evidence>
<dbReference type="Pfam" id="PF03464">
    <property type="entry name" value="eRF1_2"/>
    <property type="match status" value="1"/>
</dbReference>
<dbReference type="GO" id="GO:0004519">
    <property type="term" value="F:endonuclease activity"/>
    <property type="evidence" value="ECO:0007669"/>
    <property type="project" value="UniProtKB-KW"/>
</dbReference>
<evidence type="ECO:0000256" key="8">
    <source>
        <dbReference type="ARBA" id="ARBA00022801"/>
    </source>
</evidence>
<dbReference type="InterPro" id="IPR005142">
    <property type="entry name" value="eRF1_3"/>
</dbReference>
<comment type="similarity">
    <text evidence="3">Belongs to the eukaryotic release factor 1 family. Pelota subfamily.</text>
</comment>
<dbReference type="GO" id="GO:0070966">
    <property type="term" value="P:nuclear-transcribed mRNA catabolic process, no-go decay"/>
    <property type="evidence" value="ECO:0007669"/>
    <property type="project" value="InterPro"/>
</dbReference>
<dbReference type="Pfam" id="PF03465">
    <property type="entry name" value="eRF1_3"/>
    <property type="match status" value="1"/>
</dbReference>